<sequence length="151" mass="16580">MAALSHSAVVTFDGPTITEDFRVMKSVVNAVINGLTEGDGEGLIFGIANNDLSNAEIEESIEAEGPLDKNDRIKEERATRWVKVLGEFVPDHPTTARRLVGFGDSVGLISKDRWTYNNPEGWQWFIYNIGGSISTGSLLQLIATHYGVWVV</sequence>
<dbReference type="EMBL" id="JX904128">
    <property type="protein sequence ID" value="AGA18261.1"/>
    <property type="molecule type" value="Genomic_DNA"/>
</dbReference>
<accession>S4TE22</accession>
<protein>
    <submittedName>
        <fullName evidence="1">Uncharacterized protein</fullName>
    </submittedName>
</protein>
<proteinExistence type="predicted"/>
<name>S4TE22_9VIRU</name>
<reference evidence="1" key="1">
    <citation type="journal article" date="2013" name="ISME J.">
        <title>Previously unknown and highly divergent ssDNA viruses populate the oceans.</title>
        <authorList>
            <person name="Labonte J.M."/>
            <person name="Suttle C.A."/>
        </authorList>
    </citation>
    <scope>NUCLEOTIDE SEQUENCE</scope>
</reference>
<organism evidence="1">
    <name type="scientific">uncultured marine virus</name>
    <dbReference type="NCBI Taxonomy" id="186617"/>
    <lineage>
        <taxon>Viruses</taxon>
        <taxon>environmental samples</taxon>
    </lineage>
</organism>
<evidence type="ECO:0000313" key="1">
    <source>
        <dbReference type="EMBL" id="AGA18261.1"/>
    </source>
</evidence>